<gene>
    <name evidence="11" type="ORF">GGQ83_002310</name>
</gene>
<feature type="transmembrane region" description="Helical" evidence="8">
    <location>
        <begin position="110"/>
        <end position="128"/>
    </location>
</feature>
<comment type="similarity">
    <text evidence="2">Belongs to the binding-protein-dependent transport system permease family. HisMQ subfamily.</text>
</comment>
<keyword evidence="5 8" id="KW-0812">Transmembrane</keyword>
<evidence type="ECO:0000256" key="3">
    <source>
        <dbReference type="ARBA" id="ARBA00022448"/>
    </source>
</evidence>
<feature type="transmembrane region" description="Helical" evidence="8">
    <location>
        <begin position="43"/>
        <end position="66"/>
    </location>
</feature>
<dbReference type="GO" id="GO:0043190">
    <property type="term" value="C:ATP-binding cassette (ABC) transporter complex"/>
    <property type="evidence" value="ECO:0007669"/>
    <property type="project" value="InterPro"/>
</dbReference>
<evidence type="ECO:0000256" key="1">
    <source>
        <dbReference type="ARBA" id="ARBA00004429"/>
    </source>
</evidence>
<evidence type="ECO:0000256" key="9">
    <source>
        <dbReference type="SAM" id="MobiDB-lite"/>
    </source>
</evidence>
<feature type="transmembrane region" description="Helical" evidence="8">
    <location>
        <begin position="87"/>
        <end position="104"/>
    </location>
</feature>
<feature type="transmembrane region" description="Helical" evidence="8">
    <location>
        <begin position="135"/>
        <end position="154"/>
    </location>
</feature>
<keyword evidence="7 8" id="KW-0472">Membrane</keyword>
<feature type="transmembrane region" description="Helical" evidence="8">
    <location>
        <begin position="371"/>
        <end position="399"/>
    </location>
</feature>
<dbReference type="InterPro" id="IPR000515">
    <property type="entry name" value="MetI-like"/>
</dbReference>
<dbReference type="Gene3D" id="1.10.3720.10">
    <property type="entry name" value="MetI-like"/>
    <property type="match status" value="1"/>
</dbReference>
<dbReference type="Proteomes" id="UP000553193">
    <property type="component" value="Unassembled WGS sequence"/>
</dbReference>
<feature type="domain" description="ABC transmembrane type-1" evidence="10">
    <location>
        <begin position="243"/>
        <end position="433"/>
    </location>
</feature>
<comment type="caution">
    <text evidence="11">The sequence shown here is derived from an EMBL/GenBank/DDBJ whole genome shotgun (WGS) entry which is preliminary data.</text>
</comment>
<organism evidence="11 12">
    <name type="scientific">Roseococcus suduntuyensis</name>
    <dbReference type="NCBI Taxonomy" id="455361"/>
    <lineage>
        <taxon>Bacteria</taxon>
        <taxon>Pseudomonadati</taxon>
        <taxon>Pseudomonadota</taxon>
        <taxon>Alphaproteobacteria</taxon>
        <taxon>Acetobacterales</taxon>
        <taxon>Roseomonadaceae</taxon>
        <taxon>Roseococcus</taxon>
    </lineage>
</organism>
<evidence type="ECO:0000256" key="4">
    <source>
        <dbReference type="ARBA" id="ARBA00022475"/>
    </source>
</evidence>
<feature type="transmembrane region" description="Helical" evidence="8">
    <location>
        <begin position="239"/>
        <end position="266"/>
    </location>
</feature>
<feature type="region of interest" description="Disordered" evidence="9">
    <location>
        <begin position="1"/>
        <end position="22"/>
    </location>
</feature>
<protein>
    <submittedName>
        <fullName evidence="11">General L-amino acid transport system permease protein</fullName>
    </submittedName>
</protein>
<evidence type="ECO:0000256" key="8">
    <source>
        <dbReference type="RuleBase" id="RU363032"/>
    </source>
</evidence>
<feature type="transmembrane region" description="Helical" evidence="8">
    <location>
        <begin position="314"/>
        <end position="334"/>
    </location>
</feature>
<dbReference type="InterPro" id="IPR035906">
    <property type="entry name" value="MetI-like_sf"/>
</dbReference>
<accession>A0A840ACQ4</accession>
<name>A0A840ACQ4_9PROT</name>
<dbReference type="PROSITE" id="PS50928">
    <property type="entry name" value="ABC_TM1"/>
    <property type="match status" value="1"/>
</dbReference>
<comment type="subcellular location">
    <subcellularLocation>
        <location evidence="1">Cell inner membrane</location>
        <topology evidence="1">Multi-pass membrane protein</topology>
    </subcellularLocation>
    <subcellularLocation>
        <location evidence="8">Cell membrane</location>
        <topology evidence="8">Multi-pass membrane protein</topology>
    </subcellularLocation>
</comment>
<dbReference type="GO" id="GO:0022857">
    <property type="term" value="F:transmembrane transporter activity"/>
    <property type="evidence" value="ECO:0007669"/>
    <property type="project" value="InterPro"/>
</dbReference>
<evidence type="ECO:0000313" key="11">
    <source>
        <dbReference type="EMBL" id="MBB3898867.1"/>
    </source>
</evidence>
<keyword evidence="12" id="KW-1185">Reference proteome</keyword>
<evidence type="ECO:0000256" key="2">
    <source>
        <dbReference type="ARBA" id="ARBA00010072"/>
    </source>
</evidence>
<proteinExistence type="inferred from homology"/>
<evidence type="ECO:0000256" key="5">
    <source>
        <dbReference type="ARBA" id="ARBA00022692"/>
    </source>
</evidence>
<feature type="transmembrane region" description="Helical" evidence="8">
    <location>
        <begin position="160"/>
        <end position="178"/>
    </location>
</feature>
<dbReference type="PANTHER" id="PTHR30614:SF41">
    <property type="entry name" value="INNER MEMBRANE AMINO-ACID ABC TRANSPORTER PERMEASE PROTEIN YHDY"/>
    <property type="match status" value="1"/>
</dbReference>
<dbReference type="InterPro" id="IPR010065">
    <property type="entry name" value="AA_ABC_transptr_permease_3TM"/>
</dbReference>
<keyword evidence="3 8" id="KW-0813">Transport</keyword>
<dbReference type="InterPro" id="IPR043429">
    <property type="entry name" value="ArtM/GltK/GlnP/TcyL/YhdX-like"/>
</dbReference>
<keyword evidence="6 8" id="KW-1133">Transmembrane helix</keyword>
<sequence length="450" mass="49621">MAPDHTPAPPLVFTPRPSAPPPPSTVGVMGWLRANLFSSVPNAILTLLGAYILYVFLEAIISWALINAVWDAPNRRACLDAVGRSGACWPGVIAWLPNLIYGLYPKDQVWRIDLGALILVLWALPLFLPRVKSKVAIGLTAVLVYPFLVSYLFLGGEKGWIWMVLVAGSLATFFWVWLTAISEMRTGQGFIPLLVHTLAGPDPVPERARLVRQLAWAALFVTALLIVSRWQLVAVPTRLWGGLFLTMVISGIGITFSLPAGVLLALGRRSSMPLIRGFCVAFIELFRSVPLITILFMFNTMLPLFLPVGVEVDRLLRAIVAVCLFAAAYMAEIVRGGLQAIPKGQYEAAAAMGLGYWQSTTLIILPQALRIMIPAIVGNFIGLFKDTTLVSIIGLFDMLSMARAVGEDTRWLGLFIEPFFFITMIYFVFCFAMSQYSMNLERRLGGGQRR</sequence>
<feature type="transmembrane region" description="Helical" evidence="8">
    <location>
        <begin position="214"/>
        <end position="233"/>
    </location>
</feature>
<feature type="transmembrane region" description="Helical" evidence="8">
    <location>
        <begin position="411"/>
        <end position="434"/>
    </location>
</feature>
<dbReference type="EMBL" id="JACIDJ010000003">
    <property type="protein sequence ID" value="MBB3898867.1"/>
    <property type="molecule type" value="Genomic_DNA"/>
</dbReference>
<reference evidence="11 12" key="1">
    <citation type="submission" date="2020-08" db="EMBL/GenBank/DDBJ databases">
        <title>Genomic Encyclopedia of Type Strains, Phase IV (KMG-IV): sequencing the most valuable type-strain genomes for metagenomic binning, comparative biology and taxonomic classification.</title>
        <authorList>
            <person name="Goeker M."/>
        </authorList>
    </citation>
    <scope>NUCLEOTIDE SEQUENCE [LARGE SCALE GENOMIC DNA]</scope>
    <source>
        <strain evidence="11 12">DSM 19979</strain>
    </source>
</reference>
<dbReference type="Pfam" id="PF00528">
    <property type="entry name" value="BPD_transp_1"/>
    <property type="match status" value="1"/>
</dbReference>
<feature type="transmembrane region" description="Helical" evidence="8">
    <location>
        <begin position="278"/>
        <end position="302"/>
    </location>
</feature>
<keyword evidence="4" id="KW-1003">Cell membrane</keyword>
<dbReference type="RefSeq" id="WP_184384069.1">
    <property type="nucleotide sequence ID" value="NZ_JACIDJ010000003.1"/>
</dbReference>
<evidence type="ECO:0000256" key="6">
    <source>
        <dbReference type="ARBA" id="ARBA00022989"/>
    </source>
</evidence>
<dbReference type="GO" id="GO:0006865">
    <property type="term" value="P:amino acid transport"/>
    <property type="evidence" value="ECO:0007669"/>
    <property type="project" value="TreeGrafter"/>
</dbReference>
<evidence type="ECO:0000256" key="7">
    <source>
        <dbReference type="ARBA" id="ARBA00023136"/>
    </source>
</evidence>
<evidence type="ECO:0000313" key="12">
    <source>
        <dbReference type="Proteomes" id="UP000553193"/>
    </source>
</evidence>
<dbReference type="SUPFAM" id="SSF161098">
    <property type="entry name" value="MetI-like"/>
    <property type="match status" value="1"/>
</dbReference>
<dbReference type="PANTHER" id="PTHR30614">
    <property type="entry name" value="MEMBRANE COMPONENT OF AMINO ACID ABC TRANSPORTER"/>
    <property type="match status" value="1"/>
</dbReference>
<evidence type="ECO:0000259" key="10">
    <source>
        <dbReference type="PROSITE" id="PS50928"/>
    </source>
</evidence>
<dbReference type="NCBIfam" id="TIGR01726">
    <property type="entry name" value="HEQRo_perm_3TM"/>
    <property type="match status" value="1"/>
</dbReference>
<dbReference type="CDD" id="cd06261">
    <property type="entry name" value="TM_PBP2"/>
    <property type="match status" value="1"/>
</dbReference>
<dbReference type="AlphaFoldDB" id="A0A840ACQ4"/>